<keyword evidence="2 14" id="KW-0813">Transport</keyword>
<keyword evidence="6 14" id="KW-1133">Transmembrane helix</keyword>
<dbReference type="PANTHER" id="PTHR28259">
    <property type="entry name" value="FLUORIDE EXPORT PROTEIN 1-RELATED"/>
    <property type="match status" value="1"/>
</dbReference>
<evidence type="ECO:0000313" key="15">
    <source>
        <dbReference type="EMBL" id="TCJ02023.1"/>
    </source>
</evidence>
<keyword evidence="10 14" id="KW-0407">Ion channel</keyword>
<feature type="transmembrane region" description="Helical" evidence="14">
    <location>
        <begin position="34"/>
        <end position="55"/>
    </location>
</feature>
<gene>
    <name evidence="14 15" type="primary">crcB</name>
    <name evidence="14" type="synonym">fluC</name>
    <name evidence="15" type="ORF">E0Y62_21370</name>
</gene>
<evidence type="ECO:0000256" key="11">
    <source>
        <dbReference type="ARBA" id="ARBA00035120"/>
    </source>
</evidence>
<accession>A0A4R1AV84</accession>
<dbReference type="Pfam" id="PF02537">
    <property type="entry name" value="CRCB"/>
    <property type="match status" value="1"/>
</dbReference>
<keyword evidence="7 14" id="KW-0915">Sodium</keyword>
<dbReference type="GO" id="GO:0046872">
    <property type="term" value="F:metal ion binding"/>
    <property type="evidence" value="ECO:0007669"/>
    <property type="project" value="UniProtKB-KW"/>
</dbReference>
<dbReference type="HAMAP" id="MF_00454">
    <property type="entry name" value="FluC"/>
    <property type="match status" value="1"/>
</dbReference>
<evidence type="ECO:0000256" key="9">
    <source>
        <dbReference type="ARBA" id="ARBA00023136"/>
    </source>
</evidence>
<evidence type="ECO:0000256" key="1">
    <source>
        <dbReference type="ARBA" id="ARBA00004651"/>
    </source>
</evidence>
<dbReference type="GO" id="GO:0005886">
    <property type="term" value="C:plasma membrane"/>
    <property type="evidence" value="ECO:0007669"/>
    <property type="project" value="UniProtKB-SubCell"/>
</dbReference>
<evidence type="ECO:0000313" key="16">
    <source>
        <dbReference type="Proteomes" id="UP000293846"/>
    </source>
</evidence>
<evidence type="ECO:0000256" key="5">
    <source>
        <dbReference type="ARBA" id="ARBA00022723"/>
    </source>
</evidence>
<dbReference type="STRING" id="1742358.GCA_001439605_02446"/>
<evidence type="ECO:0000256" key="7">
    <source>
        <dbReference type="ARBA" id="ARBA00023053"/>
    </source>
</evidence>
<evidence type="ECO:0000256" key="4">
    <source>
        <dbReference type="ARBA" id="ARBA00022692"/>
    </source>
</evidence>
<dbReference type="PANTHER" id="PTHR28259:SF16">
    <property type="entry name" value="FLUORIDE-SPECIFIC ION CHANNEL FLUC 2"/>
    <property type="match status" value="1"/>
</dbReference>
<comment type="similarity">
    <text evidence="11 14">Belongs to the fluoride channel Fluc/FEX (TC 1.A.43) family.</text>
</comment>
<feature type="transmembrane region" description="Helical" evidence="14">
    <location>
        <begin position="93"/>
        <end position="116"/>
    </location>
</feature>
<feature type="transmembrane region" description="Helical" evidence="14">
    <location>
        <begin position="6"/>
        <end position="22"/>
    </location>
</feature>
<feature type="binding site" evidence="14">
    <location>
        <position position="74"/>
    </location>
    <ligand>
        <name>Na(+)</name>
        <dbReference type="ChEBI" id="CHEBI:29101"/>
        <note>structural</note>
    </ligand>
</feature>
<feature type="binding site" evidence="14">
    <location>
        <position position="71"/>
    </location>
    <ligand>
        <name>Na(+)</name>
        <dbReference type="ChEBI" id="CHEBI:29101"/>
        <note>structural</note>
    </ligand>
</feature>
<name>A0A4R1AV84_9BACI</name>
<keyword evidence="4 14" id="KW-0812">Transmembrane</keyword>
<comment type="caution">
    <text evidence="15">The sequence shown here is derived from an EMBL/GenBank/DDBJ whole genome shotgun (WGS) entry which is preliminary data.</text>
</comment>
<dbReference type="InterPro" id="IPR003691">
    <property type="entry name" value="FluC"/>
</dbReference>
<evidence type="ECO:0000256" key="14">
    <source>
        <dbReference type="HAMAP-Rule" id="MF_00454"/>
    </source>
</evidence>
<dbReference type="AlphaFoldDB" id="A0A4R1AV84"/>
<sequence length="123" mass="13397">MIFHMCLVGIGGFFGAICRYLITSYFQRILPRRIPLGTLAVNWIGSFLLGYLLGITEDNELTLLLGTGFMGAFTTFSTFNLETVKLLTSKEKTAGFIYIAITYTGGILLAFLGLVAGKIVKGV</sequence>
<dbReference type="Proteomes" id="UP000293846">
    <property type="component" value="Unassembled WGS sequence"/>
</dbReference>
<keyword evidence="5 14" id="KW-0479">Metal-binding</keyword>
<evidence type="ECO:0000256" key="2">
    <source>
        <dbReference type="ARBA" id="ARBA00022448"/>
    </source>
</evidence>
<dbReference type="OrthoDB" id="9815830at2"/>
<evidence type="ECO:0000256" key="6">
    <source>
        <dbReference type="ARBA" id="ARBA00022989"/>
    </source>
</evidence>
<keyword evidence="3 14" id="KW-1003">Cell membrane</keyword>
<evidence type="ECO:0000256" key="13">
    <source>
        <dbReference type="ARBA" id="ARBA00049940"/>
    </source>
</evidence>
<dbReference type="RefSeq" id="WP_057765287.1">
    <property type="nucleotide sequence ID" value="NZ_LMBX01000014.1"/>
</dbReference>
<protein>
    <recommendedName>
        <fullName evidence="14">Fluoride-specific ion channel FluC</fullName>
    </recommendedName>
</protein>
<comment type="activity regulation">
    <text evidence="14">Na(+) is not transported, but it plays an essential structural role and its presence is essential for fluoride channel function.</text>
</comment>
<dbReference type="NCBIfam" id="TIGR00494">
    <property type="entry name" value="crcB"/>
    <property type="match status" value="1"/>
</dbReference>
<dbReference type="GO" id="GO:0140114">
    <property type="term" value="P:cellular detoxification of fluoride"/>
    <property type="evidence" value="ECO:0007669"/>
    <property type="project" value="UniProtKB-UniRule"/>
</dbReference>
<dbReference type="GO" id="GO:0062054">
    <property type="term" value="F:fluoride channel activity"/>
    <property type="evidence" value="ECO:0007669"/>
    <property type="project" value="UniProtKB-UniRule"/>
</dbReference>
<keyword evidence="16" id="KW-1185">Reference proteome</keyword>
<keyword evidence="8 14" id="KW-0406">Ion transport</keyword>
<evidence type="ECO:0000256" key="3">
    <source>
        <dbReference type="ARBA" id="ARBA00022475"/>
    </source>
</evidence>
<organism evidence="15 16">
    <name type="scientific">Cytobacillus praedii</name>
    <dbReference type="NCBI Taxonomy" id="1742358"/>
    <lineage>
        <taxon>Bacteria</taxon>
        <taxon>Bacillati</taxon>
        <taxon>Bacillota</taxon>
        <taxon>Bacilli</taxon>
        <taxon>Bacillales</taxon>
        <taxon>Bacillaceae</taxon>
        <taxon>Cytobacillus</taxon>
    </lineage>
</organism>
<keyword evidence="9 14" id="KW-0472">Membrane</keyword>
<comment type="function">
    <text evidence="13 14">Fluoride-specific ion channel. Important for reducing fluoride concentration in the cell, thus reducing its toxicity.</text>
</comment>
<evidence type="ECO:0000256" key="12">
    <source>
        <dbReference type="ARBA" id="ARBA00035585"/>
    </source>
</evidence>
<comment type="subcellular location">
    <subcellularLocation>
        <location evidence="1 14">Cell membrane</location>
        <topology evidence="1 14">Multi-pass membrane protein</topology>
    </subcellularLocation>
</comment>
<proteinExistence type="inferred from homology"/>
<dbReference type="EMBL" id="SJTH01000043">
    <property type="protein sequence ID" value="TCJ02023.1"/>
    <property type="molecule type" value="Genomic_DNA"/>
</dbReference>
<evidence type="ECO:0000256" key="10">
    <source>
        <dbReference type="ARBA" id="ARBA00023303"/>
    </source>
</evidence>
<comment type="catalytic activity">
    <reaction evidence="12">
        <text>fluoride(in) = fluoride(out)</text>
        <dbReference type="Rhea" id="RHEA:76159"/>
        <dbReference type="ChEBI" id="CHEBI:17051"/>
    </reaction>
    <physiologicalReaction direction="left-to-right" evidence="12">
        <dbReference type="Rhea" id="RHEA:76160"/>
    </physiologicalReaction>
</comment>
<feature type="transmembrane region" description="Helical" evidence="14">
    <location>
        <begin position="61"/>
        <end position="81"/>
    </location>
</feature>
<reference evidence="15 16" key="1">
    <citation type="submission" date="2019-03" db="EMBL/GenBank/DDBJ databases">
        <authorList>
            <person name="Jensen L."/>
            <person name="Storgaard J."/>
            <person name="Sulaj E."/>
            <person name="Schramm A."/>
            <person name="Marshall I.P.G."/>
        </authorList>
    </citation>
    <scope>NUCLEOTIDE SEQUENCE [LARGE SCALE GENOMIC DNA]</scope>
    <source>
        <strain evidence="15 16">2017H2G3</strain>
    </source>
</reference>
<evidence type="ECO:0000256" key="8">
    <source>
        <dbReference type="ARBA" id="ARBA00023065"/>
    </source>
</evidence>
<dbReference type="NCBIfam" id="NF010801">
    <property type="entry name" value="PRK14205.1"/>
    <property type="match status" value="1"/>
</dbReference>